<evidence type="ECO:0000313" key="1">
    <source>
        <dbReference type="EMBL" id="MBA0860292.1"/>
    </source>
</evidence>
<reference evidence="1 2" key="1">
    <citation type="journal article" date="2019" name="Genome Biol. Evol.">
        <title>Insights into the evolution of the New World diploid cottons (Gossypium, subgenus Houzingenia) based on genome sequencing.</title>
        <authorList>
            <person name="Grover C.E."/>
            <person name="Arick M.A. 2nd"/>
            <person name="Thrash A."/>
            <person name="Conover J.L."/>
            <person name="Sanders W.S."/>
            <person name="Peterson D.G."/>
            <person name="Frelichowski J.E."/>
            <person name="Scheffler J.A."/>
            <person name="Scheffler B.E."/>
            <person name="Wendel J.F."/>
        </authorList>
    </citation>
    <scope>NUCLEOTIDE SEQUENCE [LARGE SCALE GENOMIC DNA]</scope>
    <source>
        <strain evidence="1">1</strain>
        <tissue evidence="1">Leaf</tissue>
    </source>
</reference>
<comment type="caution">
    <text evidence="1">The sequence shown here is derived from an EMBL/GenBank/DDBJ whole genome shotgun (WGS) entry which is preliminary data.</text>
</comment>
<evidence type="ECO:0000313" key="2">
    <source>
        <dbReference type="Proteomes" id="UP000593576"/>
    </source>
</evidence>
<organism evidence="1 2">
    <name type="scientific">Gossypium schwendimanii</name>
    <name type="common">Cotton</name>
    <dbReference type="NCBI Taxonomy" id="34291"/>
    <lineage>
        <taxon>Eukaryota</taxon>
        <taxon>Viridiplantae</taxon>
        <taxon>Streptophyta</taxon>
        <taxon>Embryophyta</taxon>
        <taxon>Tracheophyta</taxon>
        <taxon>Spermatophyta</taxon>
        <taxon>Magnoliopsida</taxon>
        <taxon>eudicotyledons</taxon>
        <taxon>Gunneridae</taxon>
        <taxon>Pentapetalae</taxon>
        <taxon>rosids</taxon>
        <taxon>malvids</taxon>
        <taxon>Malvales</taxon>
        <taxon>Malvaceae</taxon>
        <taxon>Malvoideae</taxon>
        <taxon>Gossypium</taxon>
    </lineage>
</organism>
<accession>A0A7J9LNB1</accession>
<keyword evidence="2" id="KW-1185">Reference proteome</keyword>
<proteinExistence type="predicted"/>
<name>A0A7J9LNB1_GOSSC</name>
<dbReference type="EMBL" id="JABFAF010000007">
    <property type="protein sequence ID" value="MBA0860292.1"/>
    <property type="molecule type" value="Genomic_DNA"/>
</dbReference>
<dbReference type="Proteomes" id="UP000593576">
    <property type="component" value="Unassembled WGS sequence"/>
</dbReference>
<sequence length="46" mass="5538">MRCDMLSLVRRLKLLELMVCMLKSIKQIWMVNGMHFGYNQFFLVSL</sequence>
<protein>
    <submittedName>
        <fullName evidence="1">Uncharacterized protein</fullName>
    </submittedName>
</protein>
<gene>
    <name evidence="1" type="ORF">Goshw_016091</name>
</gene>
<dbReference type="AlphaFoldDB" id="A0A7J9LNB1"/>